<dbReference type="Proteomes" id="UP000287651">
    <property type="component" value="Unassembled WGS sequence"/>
</dbReference>
<proteinExistence type="predicted"/>
<gene>
    <name evidence="1" type="ORF">B296_00000986</name>
</gene>
<evidence type="ECO:0000313" key="1">
    <source>
        <dbReference type="EMBL" id="RRT82477.1"/>
    </source>
</evidence>
<name>A0A427B202_ENSVE</name>
<organism evidence="1 2">
    <name type="scientific">Ensete ventricosum</name>
    <name type="common">Abyssinian banana</name>
    <name type="synonym">Musa ensete</name>
    <dbReference type="NCBI Taxonomy" id="4639"/>
    <lineage>
        <taxon>Eukaryota</taxon>
        <taxon>Viridiplantae</taxon>
        <taxon>Streptophyta</taxon>
        <taxon>Embryophyta</taxon>
        <taxon>Tracheophyta</taxon>
        <taxon>Spermatophyta</taxon>
        <taxon>Magnoliopsida</taxon>
        <taxon>Liliopsida</taxon>
        <taxon>Zingiberales</taxon>
        <taxon>Musaceae</taxon>
        <taxon>Ensete</taxon>
    </lineage>
</organism>
<dbReference type="AlphaFoldDB" id="A0A427B202"/>
<evidence type="ECO:0000313" key="2">
    <source>
        <dbReference type="Proteomes" id="UP000287651"/>
    </source>
</evidence>
<accession>A0A427B202</accession>
<protein>
    <submittedName>
        <fullName evidence="1">Uncharacterized protein</fullName>
    </submittedName>
</protein>
<dbReference type="EMBL" id="AMZH03000684">
    <property type="protein sequence ID" value="RRT82477.1"/>
    <property type="molecule type" value="Genomic_DNA"/>
</dbReference>
<sequence>VVDSTLWVENFKEDTSKEGLRASHDHIEGRRVEAHLRALTYNNVAARLYNRREKLAPTWEGPYRVTNVYDGTY</sequence>
<reference evidence="1 2" key="1">
    <citation type="journal article" date="2014" name="Agronomy (Basel)">
        <title>A Draft Genome Sequence for Ensete ventricosum, the Drought-Tolerant Tree Against Hunger.</title>
        <authorList>
            <person name="Harrison J."/>
            <person name="Moore K.A."/>
            <person name="Paszkiewicz K."/>
            <person name="Jones T."/>
            <person name="Grant M."/>
            <person name="Ambacheew D."/>
            <person name="Muzemil S."/>
            <person name="Studholme D.J."/>
        </authorList>
    </citation>
    <scope>NUCLEOTIDE SEQUENCE [LARGE SCALE GENOMIC DNA]</scope>
</reference>
<comment type="caution">
    <text evidence="1">The sequence shown here is derived from an EMBL/GenBank/DDBJ whole genome shotgun (WGS) entry which is preliminary data.</text>
</comment>
<feature type="non-terminal residue" evidence="1">
    <location>
        <position position="1"/>
    </location>
</feature>